<dbReference type="EMBL" id="DSQF01000002">
    <property type="protein sequence ID" value="HGZ41963.1"/>
    <property type="molecule type" value="Genomic_DNA"/>
</dbReference>
<protein>
    <submittedName>
        <fullName evidence="1">Uncharacterized protein</fullName>
    </submittedName>
</protein>
<dbReference type="AlphaFoldDB" id="A0A832MLM7"/>
<name>A0A832MLM7_UNCEI</name>
<gene>
    <name evidence="1" type="ORF">ENR23_00810</name>
</gene>
<organism evidence="1">
    <name type="scientific">Eiseniibacteriota bacterium</name>
    <dbReference type="NCBI Taxonomy" id="2212470"/>
    <lineage>
        <taxon>Bacteria</taxon>
        <taxon>Candidatus Eiseniibacteriota</taxon>
    </lineage>
</organism>
<proteinExistence type="predicted"/>
<comment type="caution">
    <text evidence="1">The sequence shown here is derived from an EMBL/GenBank/DDBJ whole genome shotgun (WGS) entry which is preliminary data.</text>
</comment>
<accession>A0A832MLM7</accession>
<evidence type="ECO:0000313" key="1">
    <source>
        <dbReference type="EMBL" id="HGZ41963.1"/>
    </source>
</evidence>
<sequence length="151" mass="15595">MLFRPRVRCWNADGAGGAPGSYDSNPAAVGFTFNAVTVAASTMTRLTATLAPNQMNMPASTFRAGITFDHHAGGTGATRAQMDNMTQGIVSPPTVGSSTGALYQTAGAGSFFTIVHPAGVVTRFSGHPEADFAWGLSWTSPSPRSARRGTG</sequence>
<reference evidence="1" key="1">
    <citation type="journal article" date="2020" name="mSystems">
        <title>Genome- and Community-Level Interaction Insights into Carbon Utilization and Element Cycling Functions of Hydrothermarchaeota in Hydrothermal Sediment.</title>
        <authorList>
            <person name="Zhou Z."/>
            <person name="Liu Y."/>
            <person name="Xu W."/>
            <person name="Pan J."/>
            <person name="Luo Z.H."/>
            <person name="Li M."/>
        </authorList>
    </citation>
    <scope>NUCLEOTIDE SEQUENCE [LARGE SCALE GENOMIC DNA]</scope>
    <source>
        <strain evidence="1">SpSt-381</strain>
    </source>
</reference>